<proteinExistence type="predicted"/>
<evidence type="ECO:0000256" key="1">
    <source>
        <dbReference type="SAM" id="SignalP"/>
    </source>
</evidence>
<reference evidence="2" key="1">
    <citation type="submission" date="2018-01" db="EMBL/GenBank/DDBJ databases">
        <title>An insight into the sialome of Amazonian anophelines.</title>
        <authorList>
            <person name="Ribeiro J.M."/>
            <person name="Scarpassa V."/>
            <person name="Calvo E."/>
        </authorList>
    </citation>
    <scope>NUCLEOTIDE SEQUENCE</scope>
    <source>
        <tissue evidence="2">Salivary glands</tissue>
    </source>
</reference>
<organism evidence="2">
    <name type="scientific">Anopheles braziliensis</name>
    <dbReference type="NCBI Taxonomy" id="58242"/>
    <lineage>
        <taxon>Eukaryota</taxon>
        <taxon>Metazoa</taxon>
        <taxon>Ecdysozoa</taxon>
        <taxon>Arthropoda</taxon>
        <taxon>Hexapoda</taxon>
        <taxon>Insecta</taxon>
        <taxon>Pterygota</taxon>
        <taxon>Neoptera</taxon>
        <taxon>Endopterygota</taxon>
        <taxon>Diptera</taxon>
        <taxon>Nematocera</taxon>
        <taxon>Culicoidea</taxon>
        <taxon>Culicidae</taxon>
        <taxon>Anophelinae</taxon>
        <taxon>Anopheles</taxon>
    </lineage>
</organism>
<keyword evidence="1" id="KW-0732">Signal</keyword>
<feature type="signal peptide" evidence="1">
    <location>
        <begin position="1"/>
        <end position="21"/>
    </location>
</feature>
<protein>
    <submittedName>
        <fullName evidence="2">Putative secreted peptide</fullName>
    </submittedName>
</protein>
<dbReference type="EMBL" id="GGFM01011495">
    <property type="protein sequence ID" value="MBW32246.1"/>
    <property type="molecule type" value="Transcribed_RNA"/>
</dbReference>
<evidence type="ECO:0000313" key="2">
    <source>
        <dbReference type="EMBL" id="MBW32246.1"/>
    </source>
</evidence>
<accession>A0A2M3ZUL8</accession>
<sequence length="90" mass="10497">MMRFNIFIPCFPLVSVSVCVSCNCSITCKRLATQSPLVSNNPRVCRYICFFPFLRLISFIKLDSHRIPSTLRFRVVIGRKESRFIQYISN</sequence>
<name>A0A2M3ZUL8_9DIPT</name>
<dbReference type="AlphaFoldDB" id="A0A2M3ZUL8"/>
<feature type="chain" id="PRO_5014921466" evidence="1">
    <location>
        <begin position="22"/>
        <end position="90"/>
    </location>
</feature>